<evidence type="ECO:0000313" key="1">
    <source>
        <dbReference type="EMBL" id="KOG85779.1"/>
    </source>
</evidence>
<comment type="caution">
    <text evidence="1">The sequence shown here is derived from an EMBL/GenBank/DDBJ whole genome shotgun (WGS) entry which is preliminary data.</text>
</comment>
<dbReference type="Proteomes" id="UP000037020">
    <property type="component" value="Unassembled WGS sequence"/>
</dbReference>
<reference evidence="1 2" key="1">
    <citation type="submission" date="2015-07" db="EMBL/GenBank/DDBJ databases">
        <authorList>
            <person name="Ju K.-S."/>
            <person name="Doroghazi J.R."/>
            <person name="Metcalf W.W."/>
        </authorList>
    </citation>
    <scope>NUCLEOTIDE SEQUENCE [LARGE SCALE GENOMIC DNA]</scope>
    <source>
        <strain evidence="1 2">NRRL B-3589</strain>
    </source>
</reference>
<name>A0ABR5IX89_9ACTN</name>
<organism evidence="1 2">
    <name type="scientific">Streptomyces varsoviensis</name>
    <dbReference type="NCBI Taxonomy" id="67373"/>
    <lineage>
        <taxon>Bacteria</taxon>
        <taxon>Bacillati</taxon>
        <taxon>Actinomycetota</taxon>
        <taxon>Actinomycetes</taxon>
        <taxon>Kitasatosporales</taxon>
        <taxon>Streptomycetaceae</taxon>
        <taxon>Streptomyces</taxon>
    </lineage>
</organism>
<dbReference type="EMBL" id="LGUT01003201">
    <property type="protein sequence ID" value="KOG85779.1"/>
    <property type="molecule type" value="Genomic_DNA"/>
</dbReference>
<keyword evidence="2" id="KW-1185">Reference proteome</keyword>
<sequence length="85" mass="8950">MSDSFESDRITMAVIACALADDSDGAVELLKPLDARDVSRIAVRLAAMAADALISAAEEGGGNRDEALAHWQQCILQHEADHDGG</sequence>
<proteinExistence type="predicted"/>
<evidence type="ECO:0008006" key="3">
    <source>
        <dbReference type="Google" id="ProtNLM"/>
    </source>
</evidence>
<evidence type="ECO:0000313" key="2">
    <source>
        <dbReference type="Proteomes" id="UP000037020"/>
    </source>
</evidence>
<dbReference type="RefSeq" id="WP_030887685.1">
    <property type="nucleotide sequence ID" value="NZ_JBEZAH010000004.1"/>
</dbReference>
<gene>
    <name evidence="1" type="ORF">ADK38_34755</name>
</gene>
<accession>A0ABR5IX89</accession>
<protein>
    <recommendedName>
        <fullName evidence="3">HEAT repeat domain-containing protein</fullName>
    </recommendedName>
</protein>